<comment type="caution">
    <text evidence="12">The sequence shown here is derived from an EMBL/GenBank/DDBJ whole genome shotgun (WGS) entry which is preliminary data.</text>
</comment>
<evidence type="ECO:0000256" key="8">
    <source>
        <dbReference type="ARBA" id="ARBA00022840"/>
    </source>
</evidence>
<keyword evidence="6" id="KW-0547">Nucleotide-binding</keyword>
<gene>
    <name evidence="12" type="ORF">IFM89_023665</name>
</gene>
<dbReference type="SMART" id="SM00220">
    <property type="entry name" value="S_TKc"/>
    <property type="match status" value="1"/>
</dbReference>
<dbReference type="CDD" id="cd07830">
    <property type="entry name" value="STKc_MAK_like"/>
    <property type="match status" value="1"/>
</dbReference>
<accession>A0A835HUF5</accession>
<evidence type="ECO:0000256" key="5">
    <source>
        <dbReference type="ARBA" id="ARBA00022679"/>
    </source>
</evidence>
<organism evidence="12 13">
    <name type="scientific">Coptis chinensis</name>
    <dbReference type="NCBI Taxonomy" id="261450"/>
    <lineage>
        <taxon>Eukaryota</taxon>
        <taxon>Viridiplantae</taxon>
        <taxon>Streptophyta</taxon>
        <taxon>Embryophyta</taxon>
        <taxon>Tracheophyta</taxon>
        <taxon>Spermatophyta</taxon>
        <taxon>Magnoliopsida</taxon>
        <taxon>Ranunculales</taxon>
        <taxon>Ranunculaceae</taxon>
        <taxon>Coptidoideae</taxon>
        <taxon>Coptis</taxon>
    </lineage>
</organism>
<dbReference type="PROSITE" id="PS00108">
    <property type="entry name" value="PROTEIN_KINASE_ST"/>
    <property type="match status" value="1"/>
</dbReference>
<dbReference type="Pfam" id="PF00069">
    <property type="entry name" value="Pkinase"/>
    <property type="match status" value="1"/>
</dbReference>
<evidence type="ECO:0000256" key="6">
    <source>
        <dbReference type="ARBA" id="ARBA00022741"/>
    </source>
</evidence>
<evidence type="ECO:0000256" key="3">
    <source>
        <dbReference type="ARBA" id="ARBA00022527"/>
    </source>
</evidence>
<dbReference type="InterPro" id="IPR011009">
    <property type="entry name" value="Kinase-like_dom_sf"/>
</dbReference>
<keyword evidence="13" id="KW-1185">Reference proteome</keyword>
<keyword evidence="5" id="KW-0808">Transferase</keyword>
<keyword evidence="7" id="KW-0418">Kinase</keyword>
<name>A0A835HUF5_9MAGN</name>
<dbReference type="Gene3D" id="1.10.510.10">
    <property type="entry name" value="Transferase(Phosphotransferase) domain 1"/>
    <property type="match status" value="1"/>
</dbReference>
<dbReference type="Proteomes" id="UP000631114">
    <property type="component" value="Unassembled WGS sequence"/>
</dbReference>
<dbReference type="FunFam" id="3.30.200.20:FF:000335">
    <property type="entry name" value="Serine/threonine-protein kinase MHK"/>
    <property type="match status" value="1"/>
</dbReference>
<proteinExistence type="inferred from homology"/>
<evidence type="ECO:0000313" key="13">
    <source>
        <dbReference type="Proteomes" id="UP000631114"/>
    </source>
</evidence>
<reference evidence="12 13" key="1">
    <citation type="submission" date="2020-10" db="EMBL/GenBank/DDBJ databases">
        <title>The Coptis chinensis genome and diversification of protoberbering-type alkaloids.</title>
        <authorList>
            <person name="Wang B."/>
            <person name="Shu S."/>
            <person name="Song C."/>
            <person name="Liu Y."/>
        </authorList>
    </citation>
    <scope>NUCLEOTIDE SEQUENCE [LARGE SCALE GENOMIC DNA]</scope>
    <source>
        <strain evidence="12">HL-2020</strain>
        <tissue evidence="12">Leaf</tissue>
    </source>
</reference>
<evidence type="ECO:0000256" key="2">
    <source>
        <dbReference type="ARBA" id="ARBA00012425"/>
    </source>
</evidence>
<keyword evidence="3" id="KW-0723">Serine/threonine-protein kinase</keyword>
<evidence type="ECO:0000256" key="9">
    <source>
        <dbReference type="ARBA" id="ARBA00047811"/>
    </source>
</evidence>
<evidence type="ECO:0000256" key="7">
    <source>
        <dbReference type="ARBA" id="ARBA00022777"/>
    </source>
</evidence>
<sequence length="488" mass="55338">MGFRYKLMNELGDGTCGCVYKALNLDTNEIVAIKKMRRKFCSWEECMSLREVKSLCKLNHPNIVKLKEVVRENQELFFIFEYMEFNLYQIMRSRQSPLPEADIQSLISQVLQGLSYMHSNGYFHRDLKPENLLVTNDKIKIADFGLAREVSSKPPYTDYVSTRWYRAPEVLLQSSSYTPAIDMWAVGAILAELFTSFPIFPGESEADQLSKICCVLGTPDWTSLPEGLNLSGISNCTLTEVSPVNLSFVVPNASMEAVDLITKLCSWDPRKRPTAEQALQHPFFHVQMWVPYPLLDPVKSKLDHNVGAKPKLELSLWDFDTDSNDCFLGLTLAVKPSVSKFEMVHPLSQNAMEVSVCQFASHLYHIYEIYLRLASILCIMAKRKLLSEKTITLAGDNVLLWFPGPLKPVSLVVLTTSQSKWNQWASRFFLAVILFFEQVKNGSNLQLSCPTIEISQPEGSTISSLQSSILDRPFQIMPSPLQQGHFYG</sequence>
<comment type="catalytic activity">
    <reaction evidence="10">
        <text>L-seryl-[protein] + ATP = O-phospho-L-seryl-[protein] + ADP + H(+)</text>
        <dbReference type="Rhea" id="RHEA:17989"/>
        <dbReference type="Rhea" id="RHEA-COMP:9863"/>
        <dbReference type="Rhea" id="RHEA-COMP:11604"/>
        <dbReference type="ChEBI" id="CHEBI:15378"/>
        <dbReference type="ChEBI" id="CHEBI:29999"/>
        <dbReference type="ChEBI" id="CHEBI:30616"/>
        <dbReference type="ChEBI" id="CHEBI:83421"/>
        <dbReference type="ChEBI" id="CHEBI:456216"/>
        <dbReference type="EC" id="2.7.11.22"/>
    </reaction>
</comment>
<dbReference type="OrthoDB" id="2158884at2759"/>
<dbReference type="EC" id="2.7.11.22" evidence="2"/>
<evidence type="ECO:0000256" key="1">
    <source>
        <dbReference type="ARBA" id="ARBA00006485"/>
    </source>
</evidence>
<evidence type="ECO:0000256" key="4">
    <source>
        <dbReference type="ARBA" id="ARBA00022553"/>
    </source>
</evidence>
<dbReference type="PROSITE" id="PS50011">
    <property type="entry name" value="PROTEIN_KINASE_DOM"/>
    <property type="match status" value="1"/>
</dbReference>
<dbReference type="PANTHER" id="PTHR24055">
    <property type="entry name" value="MITOGEN-ACTIVATED PROTEIN KINASE"/>
    <property type="match status" value="1"/>
</dbReference>
<keyword evidence="4" id="KW-0597">Phosphoprotein</keyword>
<dbReference type="GO" id="GO:0004693">
    <property type="term" value="F:cyclin-dependent protein serine/threonine kinase activity"/>
    <property type="evidence" value="ECO:0007669"/>
    <property type="project" value="UniProtKB-EC"/>
</dbReference>
<dbReference type="EMBL" id="JADFTS010000005">
    <property type="protein sequence ID" value="KAF9606210.1"/>
    <property type="molecule type" value="Genomic_DNA"/>
</dbReference>
<feature type="domain" description="Protein kinase" evidence="11">
    <location>
        <begin position="5"/>
        <end position="284"/>
    </location>
</feature>
<dbReference type="GO" id="GO:0005524">
    <property type="term" value="F:ATP binding"/>
    <property type="evidence" value="ECO:0007669"/>
    <property type="project" value="UniProtKB-KW"/>
</dbReference>
<dbReference type="Gene3D" id="3.30.200.20">
    <property type="entry name" value="Phosphorylase Kinase, domain 1"/>
    <property type="match status" value="1"/>
</dbReference>
<comment type="catalytic activity">
    <reaction evidence="9">
        <text>L-threonyl-[protein] + ATP = O-phospho-L-threonyl-[protein] + ADP + H(+)</text>
        <dbReference type="Rhea" id="RHEA:46608"/>
        <dbReference type="Rhea" id="RHEA-COMP:11060"/>
        <dbReference type="Rhea" id="RHEA-COMP:11605"/>
        <dbReference type="ChEBI" id="CHEBI:15378"/>
        <dbReference type="ChEBI" id="CHEBI:30013"/>
        <dbReference type="ChEBI" id="CHEBI:30616"/>
        <dbReference type="ChEBI" id="CHEBI:61977"/>
        <dbReference type="ChEBI" id="CHEBI:456216"/>
        <dbReference type="EC" id="2.7.11.22"/>
    </reaction>
</comment>
<evidence type="ECO:0000313" key="12">
    <source>
        <dbReference type="EMBL" id="KAF9606210.1"/>
    </source>
</evidence>
<dbReference type="SUPFAM" id="SSF56112">
    <property type="entry name" value="Protein kinase-like (PK-like)"/>
    <property type="match status" value="1"/>
</dbReference>
<evidence type="ECO:0000259" key="11">
    <source>
        <dbReference type="PROSITE" id="PS50011"/>
    </source>
</evidence>
<dbReference type="InterPro" id="IPR008271">
    <property type="entry name" value="Ser/Thr_kinase_AS"/>
</dbReference>
<evidence type="ECO:0000256" key="10">
    <source>
        <dbReference type="ARBA" id="ARBA00048367"/>
    </source>
</evidence>
<keyword evidence="8" id="KW-0067">ATP-binding</keyword>
<dbReference type="InterPro" id="IPR050117">
    <property type="entry name" value="MAPK"/>
</dbReference>
<dbReference type="AlphaFoldDB" id="A0A835HUF5"/>
<protein>
    <recommendedName>
        <fullName evidence="2">cyclin-dependent kinase</fullName>
        <ecNumber evidence="2">2.7.11.22</ecNumber>
    </recommendedName>
</protein>
<comment type="similarity">
    <text evidence="1">Belongs to the protein kinase superfamily. CMGC Ser/Thr protein kinase family. CDC2/CDKX subfamily.</text>
</comment>
<dbReference type="InterPro" id="IPR000719">
    <property type="entry name" value="Prot_kinase_dom"/>
</dbReference>
<dbReference type="FunFam" id="1.10.510.10:FF:000104">
    <property type="entry name" value="serine/threonine-protein kinase MAK isoform X1"/>
    <property type="match status" value="1"/>
</dbReference>